<keyword evidence="2" id="KW-1003">Cell membrane</keyword>
<feature type="domain" description="G-protein coupled receptors family 1 profile" evidence="8">
    <location>
        <begin position="31"/>
        <end position="280"/>
    </location>
</feature>
<feature type="transmembrane region" description="Helical" evidence="7">
    <location>
        <begin position="93"/>
        <end position="113"/>
    </location>
</feature>
<keyword evidence="4 7" id="KW-1133">Transmembrane helix</keyword>
<protein>
    <submittedName>
        <fullName evidence="9">Putative G-protein coupled receptor 52</fullName>
    </submittedName>
</protein>
<evidence type="ECO:0000259" key="8">
    <source>
        <dbReference type="PROSITE" id="PS50262"/>
    </source>
</evidence>
<feature type="transmembrane region" description="Helical" evidence="7">
    <location>
        <begin position="134"/>
        <end position="157"/>
    </location>
</feature>
<dbReference type="GO" id="GO:0042277">
    <property type="term" value="F:peptide binding"/>
    <property type="evidence" value="ECO:0007669"/>
    <property type="project" value="TreeGrafter"/>
</dbReference>
<sequence length="326" mass="36057">MLAMVDTSTLTAEALARAAVILSVGLLLTLSALISITVTLCNEALRDVIGYYMVSLSAVDLMCSVLIVPTSMYSALAPDWHFMGDNSLLCKCSVYLEVVLFANTAYTFAWIGVDRYAALMKPQRYEAEQTLTRCKCWIAFSWLTALLLSLPIVVARMQVSYYQAAELCLLDWSATAAYSLTLAVLIVFPSASAVLFTYCAIFSAMRNTETLEDSQRMLLETDHNFAVAFFVLISFCLSWLPVIVVRAMPETVLSAADSATVHFVFVWLAIGGPSSKLLISLFINREFRSALGSLIPSLCPCCALSANEQRRQQYRNLSIERRTPFS</sequence>
<dbReference type="Gene3D" id="1.20.1070.10">
    <property type="entry name" value="Rhodopsin 7-helix transmembrane proteins"/>
    <property type="match status" value="1"/>
</dbReference>
<feature type="transmembrane region" description="Helical" evidence="7">
    <location>
        <begin position="48"/>
        <end position="73"/>
    </location>
</feature>
<evidence type="ECO:0000256" key="6">
    <source>
        <dbReference type="ARBA" id="ARBA00023170"/>
    </source>
</evidence>
<dbReference type="PANTHER" id="PTHR24241:SF170">
    <property type="entry name" value="G-PROTEIN COUPLED RECEPTORS FAMILY 1 PROFILE DOMAIN-CONTAINING PROTEIN"/>
    <property type="match status" value="1"/>
</dbReference>
<name>A0A0B2V073_TOXCA</name>
<dbReference type="EMBL" id="UYWY01000230">
    <property type="protein sequence ID" value="VDM24308.1"/>
    <property type="molecule type" value="Genomic_DNA"/>
</dbReference>
<comment type="subcellular location">
    <subcellularLocation>
        <location evidence="1">Cell membrane</location>
        <topology evidence="1">Multi-pass membrane protein</topology>
    </subcellularLocation>
</comment>
<feature type="transmembrane region" description="Helical" evidence="7">
    <location>
        <begin position="177"/>
        <end position="204"/>
    </location>
</feature>
<proteinExistence type="predicted"/>
<keyword evidence="3 7" id="KW-0812">Transmembrane</keyword>
<dbReference type="GO" id="GO:0032870">
    <property type="term" value="P:cellular response to hormone stimulus"/>
    <property type="evidence" value="ECO:0007669"/>
    <property type="project" value="TreeGrafter"/>
</dbReference>
<dbReference type="OMA" id="CKCSVYL"/>
<dbReference type="InterPro" id="IPR017452">
    <property type="entry name" value="GPCR_Rhodpsn_7TM"/>
</dbReference>
<evidence type="ECO:0000313" key="9">
    <source>
        <dbReference type="EMBL" id="KHN75143.1"/>
    </source>
</evidence>
<keyword evidence="5 7" id="KW-0472">Membrane</keyword>
<feature type="transmembrane region" description="Helical" evidence="7">
    <location>
        <begin position="20"/>
        <end position="41"/>
    </location>
</feature>
<evidence type="ECO:0000256" key="7">
    <source>
        <dbReference type="SAM" id="Phobius"/>
    </source>
</evidence>
<evidence type="ECO:0000256" key="4">
    <source>
        <dbReference type="ARBA" id="ARBA00022989"/>
    </source>
</evidence>
<evidence type="ECO:0000256" key="5">
    <source>
        <dbReference type="ARBA" id="ARBA00023136"/>
    </source>
</evidence>
<dbReference type="CDD" id="cd00637">
    <property type="entry name" value="7tm_classA_rhodopsin-like"/>
    <property type="match status" value="1"/>
</dbReference>
<evidence type="ECO:0000256" key="3">
    <source>
        <dbReference type="ARBA" id="ARBA00022692"/>
    </source>
</evidence>
<dbReference type="STRING" id="6265.A0A0B2V073"/>
<evidence type="ECO:0000313" key="10">
    <source>
        <dbReference type="EMBL" id="VDM24308.1"/>
    </source>
</evidence>
<evidence type="ECO:0000256" key="1">
    <source>
        <dbReference type="ARBA" id="ARBA00004651"/>
    </source>
</evidence>
<dbReference type="PANTHER" id="PTHR24241">
    <property type="entry name" value="NEUROPEPTIDE RECEPTOR-RELATED G-PROTEIN COUPLED RECEPTOR"/>
    <property type="match status" value="1"/>
</dbReference>
<evidence type="ECO:0000313" key="11">
    <source>
        <dbReference type="Proteomes" id="UP000031036"/>
    </source>
</evidence>
<dbReference type="GO" id="GO:0004930">
    <property type="term" value="F:G protein-coupled receptor activity"/>
    <property type="evidence" value="ECO:0007669"/>
    <property type="project" value="InterPro"/>
</dbReference>
<dbReference type="SUPFAM" id="SSF81321">
    <property type="entry name" value="Family A G protein-coupled receptor-like"/>
    <property type="match status" value="1"/>
</dbReference>
<dbReference type="EMBL" id="JPKZ01002780">
    <property type="protein sequence ID" value="KHN75143.1"/>
    <property type="molecule type" value="Genomic_DNA"/>
</dbReference>
<dbReference type="AlphaFoldDB" id="A0A0B2V073"/>
<dbReference type="PROSITE" id="PS50262">
    <property type="entry name" value="G_PROTEIN_RECEP_F1_2"/>
    <property type="match status" value="1"/>
</dbReference>
<keyword evidence="11" id="KW-1185">Reference proteome</keyword>
<feature type="transmembrane region" description="Helical" evidence="7">
    <location>
        <begin position="264"/>
        <end position="283"/>
    </location>
</feature>
<gene>
    <name evidence="9" type="primary">Gpr52</name>
    <name evidence="9" type="ORF">Tcan_04016</name>
    <name evidence="10" type="ORF">TCNE_LOCUS482</name>
</gene>
<dbReference type="GO" id="GO:0005886">
    <property type="term" value="C:plasma membrane"/>
    <property type="evidence" value="ECO:0007669"/>
    <property type="project" value="UniProtKB-SubCell"/>
</dbReference>
<dbReference type="InterPro" id="IPR000276">
    <property type="entry name" value="GPCR_Rhodpsn"/>
</dbReference>
<feature type="transmembrane region" description="Helical" evidence="7">
    <location>
        <begin position="225"/>
        <end position="244"/>
    </location>
</feature>
<dbReference type="Proteomes" id="UP000031036">
    <property type="component" value="Unassembled WGS sequence"/>
</dbReference>
<organism evidence="9 11">
    <name type="scientific">Toxocara canis</name>
    <name type="common">Canine roundworm</name>
    <dbReference type="NCBI Taxonomy" id="6265"/>
    <lineage>
        <taxon>Eukaryota</taxon>
        <taxon>Metazoa</taxon>
        <taxon>Ecdysozoa</taxon>
        <taxon>Nematoda</taxon>
        <taxon>Chromadorea</taxon>
        <taxon>Rhabditida</taxon>
        <taxon>Spirurina</taxon>
        <taxon>Ascaridomorpha</taxon>
        <taxon>Ascaridoidea</taxon>
        <taxon>Toxocaridae</taxon>
        <taxon>Toxocara</taxon>
    </lineage>
</organism>
<keyword evidence="6 9" id="KW-0675">Receptor</keyword>
<evidence type="ECO:0000256" key="2">
    <source>
        <dbReference type="ARBA" id="ARBA00022475"/>
    </source>
</evidence>
<reference evidence="9 11" key="1">
    <citation type="submission" date="2014-11" db="EMBL/GenBank/DDBJ databases">
        <title>Genetic blueprint of the zoonotic pathogen Toxocara canis.</title>
        <authorList>
            <person name="Zhu X.-Q."/>
            <person name="Korhonen P.K."/>
            <person name="Cai H."/>
            <person name="Young N.D."/>
            <person name="Nejsum P."/>
            <person name="von Samson-Himmelstjerna G."/>
            <person name="Boag P.R."/>
            <person name="Tan P."/>
            <person name="Li Q."/>
            <person name="Min J."/>
            <person name="Yang Y."/>
            <person name="Wang X."/>
            <person name="Fang X."/>
            <person name="Hall R.S."/>
            <person name="Hofmann A."/>
            <person name="Sternberg P.W."/>
            <person name="Jex A.R."/>
            <person name="Gasser R.B."/>
        </authorList>
    </citation>
    <scope>NUCLEOTIDE SEQUENCE [LARGE SCALE GENOMIC DNA]</scope>
    <source>
        <strain evidence="9">PN_DK_2014</strain>
    </source>
</reference>
<accession>A0A0B2V073</accession>
<reference evidence="10" key="2">
    <citation type="submission" date="2018-11" db="EMBL/GenBank/DDBJ databases">
        <authorList>
            <consortium name="Pathogen Informatics"/>
        </authorList>
    </citation>
    <scope>NUCLEOTIDE SEQUENCE [LARGE SCALE GENOMIC DNA]</scope>
</reference>
<dbReference type="Pfam" id="PF00001">
    <property type="entry name" value="7tm_1"/>
    <property type="match status" value="1"/>
</dbReference>
<dbReference type="OrthoDB" id="6376512at2759"/>
<dbReference type="PRINTS" id="PR00237">
    <property type="entry name" value="GPCRRHODOPSN"/>
</dbReference>